<evidence type="ECO:0000313" key="2">
    <source>
        <dbReference type="Proteomes" id="UP000095280"/>
    </source>
</evidence>
<dbReference type="AlphaFoldDB" id="A0A1I8FF69"/>
<evidence type="ECO:0000313" key="3">
    <source>
        <dbReference type="WBParaSite" id="maker-unitig_32549-snap-gene-0.1-mRNA-1"/>
    </source>
</evidence>
<dbReference type="Proteomes" id="UP000095280">
    <property type="component" value="Unplaced"/>
</dbReference>
<proteinExistence type="predicted"/>
<protein>
    <submittedName>
        <fullName evidence="3">Uncharacterized protein</fullName>
    </submittedName>
</protein>
<name>A0A1I8FF69_9PLAT</name>
<sequence>MMLALSGRKCRTRGASPDAQRTWSCANFGRTCCEQKSGQRRLSCRRCWLAE</sequence>
<reference evidence="3" key="1">
    <citation type="submission" date="2016-11" db="UniProtKB">
        <authorList>
            <consortium name="WormBaseParasite"/>
        </authorList>
    </citation>
    <scope>IDENTIFICATION</scope>
</reference>
<feature type="region of interest" description="Disordered" evidence="1">
    <location>
        <begin position="1"/>
        <end position="20"/>
    </location>
</feature>
<evidence type="ECO:0000256" key="1">
    <source>
        <dbReference type="SAM" id="MobiDB-lite"/>
    </source>
</evidence>
<accession>A0A1I8FF69</accession>
<keyword evidence="2" id="KW-1185">Reference proteome</keyword>
<organism evidence="2 3">
    <name type="scientific">Macrostomum lignano</name>
    <dbReference type="NCBI Taxonomy" id="282301"/>
    <lineage>
        <taxon>Eukaryota</taxon>
        <taxon>Metazoa</taxon>
        <taxon>Spiralia</taxon>
        <taxon>Lophotrochozoa</taxon>
        <taxon>Platyhelminthes</taxon>
        <taxon>Rhabditophora</taxon>
        <taxon>Macrostomorpha</taxon>
        <taxon>Macrostomida</taxon>
        <taxon>Macrostomidae</taxon>
        <taxon>Macrostomum</taxon>
    </lineage>
</organism>
<dbReference type="WBParaSite" id="maker-unitig_32549-snap-gene-0.1-mRNA-1">
    <property type="protein sequence ID" value="maker-unitig_32549-snap-gene-0.1-mRNA-1"/>
    <property type="gene ID" value="maker-unitig_32549-snap-gene-0.1"/>
</dbReference>